<comment type="similarity">
    <text evidence="6">Belongs to the BamD family.</text>
</comment>
<comment type="subcellular location">
    <subcellularLocation>
        <location evidence="6">Cell outer membrane</location>
    </subcellularLocation>
</comment>
<protein>
    <recommendedName>
        <fullName evidence="6">Outer membrane protein assembly factor BamD</fullName>
    </recommendedName>
</protein>
<dbReference type="AlphaFoldDB" id="A0A5C0B3A0"/>
<evidence type="ECO:0000256" key="5">
    <source>
        <dbReference type="ARBA" id="ARBA00023288"/>
    </source>
</evidence>
<reference evidence="8 9" key="1">
    <citation type="submission" date="2019-08" db="EMBL/GenBank/DDBJ databases">
        <title>Amphibian skin-associated Pigmentiphaga: genome sequence and occurrence across geography and hosts.</title>
        <authorList>
            <person name="Bletz M.C."/>
            <person name="Bunk B."/>
            <person name="Sproeer C."/>
            <person name="Biwer P."/>
            <person name="Reiter S."/>
            <person name="Rabemananjara F.C.E."/>
            <person name="Schulz S."/>
            <person name="Overmann J."/>
            <person name="Vences M."/>
        </authorList>
    </citation>
    <scope>NUCLEOTIDE SEQUENCE [LARGE SCALE GENOMIC DNA]</scope>
    <source>
        <strain evidence="8 9">Mada1488</strain>
    </source>
</reference>
<evidence type="ECO:0000313" key="9">
    <source>
        <dbReference type="Proteomes" id="UP000325161"/>
    </source>
</evidence>
<keyword evidence="4 6" id="KW-0998">Cell outer membrane</keyword>
<keyword evidence="2 6" id="KW-0472">Membrane</keyword>
<evidence type="ECO:0000256" key="4">
    <source>
        <dbReference type="ARBA" id="ARBA00023237"/>
    </source>
</evidence>
<dbReference type="PANTHER" id="PTHR37423">
    <property type="entry name" value="SOLUBLE LYTIC MUREIN TRANSGLYCOSYLASE-RELATED"/>
    <property type="match status" value="1"/>
</dbReference>
<dbReference type="KEGG" id="pacr:FXN63_10275"/>
<dbReference type="Gene3D" id="1.25.40.10">
    <property type="entry name" value="Tetratricopeptide repeat domain"/>
    <property type="match status" value="1"/>
</dbReference>
<evidence type="ECO:0000256" key="1">
    <source>
        <dbReference type="ARBA" id="ARBA00022729"/>
    </source>
</evidence>
<proteinExistence type="inferred from homology"/>
<dbReference type="InterPro" id="IPR039565">
    <property type="entry name" value="BamD-like"/>
</dbReference>
<dbReference type="InterPro" id="IPR011990">
    <property type="entry name" value="TPR-like_helical_dom_sf"/>
</dbReference>
<evidence type="ECO:0000313" key="8">
    <source>
        <dbReference type="EMBL" id="QEI09228.1"/>
    </source>
</evidence>
<sequence length="255" mass="29375">MLAVVVAGCASPAKEYDPTTNWTVERLYRDAKDEMGASNWPQALKQLQRLESRFPFGVYAQQAQIDIAYVNWKDGNPAEALAAIERFQRLHPSHPNLDYMLYLKGVINFYRDSPFLASLAGQDPSERDPKGARESFDAFKELVTRFPDSKYAPDARQRLTYLVNGIAQNEVHVARFYYERNAHLAAINRAQTVVRDFQGTPAVEESLYIQTLAYDKLGMNDLRDDARRVLTLNFPNSRFVQRGFDERAKPWWQIF</sequence>
<dbReference type="EMBL" id="CP043046">
    <property type="protein sequence ID" value="QEI09228.1"/>
    <property type="molecule type" value="Genomic_DNA"/>
</dbReference>
<dbReference type="CDD" id="cd15830">
    <property type="entry name" value="BamD"/>
    <property type="match status" value="1"/>
</dbReference>
<organism evidence="8 9">
    <name type="scientific">Pigmentiphaga aceris</name>
    <dbReference type="NCBI Taxonomy" id="1940612"/>
    <lineage>
        <taxon>Bacteria</taxon>
        <taxon>Pseudomonadati</taxon>
        <taxon>Pseudomonadota</taxon>
        <taxon>Betaproteobacteria</taxon>
        <taxon>Burkholderiales</taxon>
        <taxon>Alcaligenaceae</taxon>
        <taxon>Pigmentiphaga</taxon>
    </lineage>
</organism>
<dbReference type="InterPro" id="IPR017689">
    <property type="entry name" value="BamD"/>
</dbReference>
<evidence type="ECO:0000256" key="2">
    <source>
        <dbReference type="ARBA" id="ARBA00023136"/>
    </source>
</evidence>
<dbReference type="GO" id="GO:0051205">
    <property type="term" value="P:protein insertion into membrane"/>
    <property type="evidence" value="ECO:0007669"/>
    <property type="project" value="UniProtKB-UniRule"/>
</dbReference>
<keyword evidence="5" id="KW-0449">Lipoprotein</keyword>
<dbReference type="SUPFAM" id="SSF48452">
    <property type="entry name" value="TPR-like"/>
    <property type="match status" value="1"/>
</dbReference>
<dbReference type="Pfam" id="PF13525">
    <property type="entry name" value="YfiO"/>
    <property type="match status" value="1"/>
</dbReference>
<comment type="subunit">
    <text evidence="6">Part of the Bam complex.</text>
</comment>
<gene>
    <name evidence="6" type="primary">bamD</name>
    <name evidence="8" type="ORF">FXN63_10275</name>
</gene>
<dbReference type="NCBIfam" id="TIGR03302">
    <property type="entry name" value="OM_YfiO"/>
    <property type="match status" value="1"/>
</dbReference>
<name>A0A5C0B3A0_9BURK</name>
<dbReference type="GO" id="GO:0043165">
    <property type="term" value="P:Gram-negative-bacterium-type cell outer membrane assembly"/>
    <property type="evidence" value="ECO:0007669"/>
    <property type="project" value="UniProtKB-UniRule"/>
</dbReference>
<evidence type="ECO:0000256" key="3">
    <source>
        <dbReference type="ARBA" id="ARBA00023139"/>
    </source>
</evidence>
<accession>A0A5C0B3A0</accession>
<feature type="domain" description="Outer membrane lipoprotein BamD-like" evidence="7">
    <location>
        <begin position="24"/>
        <end position="226"/>
    </location>
</feature>
<comment type="function">
    <text evidence="6">Part of the outer membrane protein assembly complex, which is involved in assembly and insertion of beta-barrel proteins into the outer membrane.</text>
</comment>
<keyword evidence="1 6" id="KW-0732">Signal</keyword>
<dbReference type="GO" id="GO:1990063">
    <property type="term" value="C:Bam protein complex"/>
    <property type="evidence" value="ECO:0007669"/>
    <property type="project" value="TreeGrafter"/>
</dbReference>
<dbReference type="HAMAP" id="MF_00922">
    <property type="entry name" value="OM_assembly_BamD"/>
    <property type="match status" value="1"/>
</dbReference>
<dbReference type="OrthoDB" id="9779191at2"/>
<dbReference type="PANTHER" id="PTHR37423:SF1">
    <property type="entry name" value="OUTER MEMBRANE PROTEIN ASSEMBLY FACTOR BAMD"/>
    <property type="match status" value="1"/>
</dbReference>
<keyword evidence="3" id="KW-0564">Palmitate</keyword>
<evidence type="ECO:0000256" key="6">
    <source>
        <dbReference type="HAMAP-Rule" id="MF_00922"/>
    </source>
</evidence>
<dbReference type="Proteomes" id="UP000325161">
    <property type="component" value="Chromosome"/>
</dbReference>
<evidence type="ECO:0000259" key="7">
    <source>
        <dbReference type="Pfam" id="PF13525"/>
    </source>
</evidence>
<keyword evidence="9" id="KW-1185">Reference proteome</keyword>